<name>A0ABU2F7Y3_9EURY</name>
<dbReference type="Pfam" id="PF02655">
    <property type="entry name" value="ATP-grasp_3"/>
    <property type="match status" value="1"/>
</dbReference>
<keyword evidence="1" id="KW-0067">ATP-binding</keyword>
<comment type="caution">
    <text evidence="3">The sequence shown here is derived from an EMBL/GenBank/DDBJ whole genome shotgun (WGS) entry which is preliminary data.</text>
</comment>
<reference evidence="3 4" key="1">
    <citation type="submission" date="2022-06" db="EMBL/GenBank/DDBJ databases">
        <title>Haloarcula sp. a new haloarchaeum isolate from saline soil.</title>
        <authorList>
            <person name="Strakova D."/>
            <person name="Galisteo C."/>
            <person name="Sanchez-Porro C."/>
            <person name="Ventosa A."/>
        </authorList>
    </citation>
    <scope>NUCLEOTIDE SEQUENCE [LARGE SCALE GENOMIC DNA]</scope>
    <source>
        <strain evidence="3 4">S1CR25-12</strain>
    </source>
</reference>
<dbReference type="RefSeq" id="WP_310917917.1">
    <property type="nucleotide sequence ID" value="NZ_JAMQON010000001.1"/>
</dbReference>
<evidence type="ECO:0000313" key="4">
    <source>
        <dbReference type="Proteomes" id="UP001259659"/>
    </source>
</evidence>
<sequence>MPTVLVTGVGGASGIGAVRALQETTAHHVVGVDMDPDAAGLYLADDGRQIPPASDDAWGRVMREVIEDHGVDVVVPTVDEELPELGTLPEAVPTVAPRPAVVGMALDKYATYRQLDDAGHAVPQTWLASEAESIPEHAYPLVRKPRRGRGSRGIRRVATPAELDRALDETDRSDDEVVFQSFVEGTEYTTSVVATTDDRLLAVVPKEAIEKQGSTVKGVTRSHDAVRDACRELFESLSPRGPMNVQQIVDDDGRPYTIEINPRFSSTACLTVKAGVNELDLLVRDALGERVPRSDGYDAGVYFLRYHDHVFVDKDRFRSRVSEP</sequence>
<dbReference type="PANTHER" id="PTHR23132">
    <property type="entry name" value="D-ALANINE--D-ALANINE LIGASE"/>
    <property type="match status" value="1"/>
</dbReference>
<dbReference type="PANTHER" id="PTHR23132:SF14">
    <property type="entry name" value="ATP-GRASP DOMAIN-CONTAINING PROTEIN"/>
    <property type="match status" value="1"/>
</dbReference>
<dbReference type="Pfam" id="PF21360">
    <property type="entry name" value="PylC-like_N"/>
    <property type="match status" value="1"/>
</dbReference>
<organism evidence="3 4">
    <name type="scientific">Haloarcula saliterrae</name>
    <dbReference type="NCBI Taxonomy" id="2950534"/>
    <lineage>
        <taxon>Archaea</taxon>
        <taxon>Methanobacteriati</taxon>
        <taxon>Methanobacteriota</taxon>
        <taxon>Stenosarchaea group</taxon>
        <taxon>Halobacteria</taxon>
        <taxon>Halobacteriales</taxon>
        <taxon>Haloarculaceae</taxon>
        <taxon>Haloarcula</taxon>
    </lineage>
</organism>
<dbReference type="Gene3D" id="3.30.470.20">
    <property type="entry name" value="ATP-grasp fold, B domain"/>
    <property type="match status" value="1"/>
</dbReference>
<protein>
    <submittedName>
        <fullName evidence="3">ATP-grasp domain-containing protein</fullName>
    </submittedName>
</protein>
<dbReference type="SUPFAM" id="SSF56059">
    <property type="entry name" value="Glutathione synthetase ATP-binding domain-like"/>
    <property type="match status" value="1"/>
</dbReference>
<dbReference type="Gene3D" id="3.40.50.20">
    <property type="match status" value="1"/>
</dbReference>
<dbReference type="EMBL" id="JAMQON010000001">
    <property type="protein sequence ID" value="MDS0258349.1"/>
    <property type="molecule type" value="Genomic_DNA"/>
</dbReference>
<dbReference type="PROSITE" id="PS50975">
    <property type="entry name" value="ATP_GRASP"/>
    <property type="match status" value="1"/>
</dbReference>
<dbReference type="InterPro" id="IPR048764">
    <property type="entry name" value="PylC_N"/>
</dbReference>
<dbReference type="InterPro" id="IPR011761">
    <property type="entry name" value="ATP-grasp"/>
</dbReference>
<feature type="domain" description="ATP-grasp" evidence="2">
    <location>
        <begin position="112"/>
        <end position="287"/>
    </location>
</feature>
<gene>
    <name evidence="3" type="ORF">NDI56_02865</name>
</gene>
<dbReference type="InterPro" id="IPR013815">
    <property type="entry name" value="ATP_grasp_subdomain_1"/>
</dbReference>
<evidence type="ECO:0000259" key="2">
    <source>
        <dbReference type="PROSITE" id="PS50975"/>
    </source>
</evidence>
<dbReference type="InterPro" id="IPR003806">
    <property type="entry name" value="ATP-grasp_PylC-type"/>
</dbReference>
<proteinExistence type="predicted"/>
<dbReference type="InterPro" id="IPR036291">
    <property type="entry name" value="NAD(P)-bd_dom_sf"/>
</dbReference>
<dbReference type="Proteomes" id="UP001259659">
    <property type="component" value="Unassembled WGS sequence"/>
</dbReference>
<keyword evidence="4" id="KW-1185">Reference proteome</keyword>
<keyword evidence="1" id="KW-0547">Nucleotide-binding</keyword>
<dbReference type="SUPFAM" id="SSF51735">
    <property type="entry name" value="NAD(P)-binding Rossmann-fold domains"/>
    <property type="match status" value="1"/>
</dbReference>
<evidence type="ECO:0000313" key="3">
    <source>
        <dbReference type="EMBL" id="MDS0258349.1"/>
    </source>
</evidence>
<dbReference type="Gene3D" id="3.30.1490.20">
    <property type="entry name" value="ATP-grasp fold, A domain"/>
    <property type="match status" value="1"/>
</dbReference>
<evidence type="ECO:0000256" key="1">
    <source>
        <dbReference type="PROSITE-ProRule" id="PRU00409"/>
    </source>
</evidence>
<accession>A0ABU2F7Y3</accession>